<dbReference type="RefSeq" id="YP_010061857.1">
    <property type="nucleotide sequence ID" value="NC_054787.1"/>
</dbReference>
<proteinExistence type="predicted"/>
<sequence>MSGKINIVKPQSRLPLTPSEIENLKRRGFNQSQIADLHGVTRQAVSWQKVTYGGSLTTRQIVNRTWPFKTTNLHGKSKAFQRLRDHGEYMRTGSFKGMSEEKVRNLKRWWKRLLDEDIVVEFDPSIEPYAGMAGGGFRYVPRRPEDDDLLIRVNKHTNLSEEGEMIWCWPPDIDSLLDE</sequence>
<evidence type="ECO:0000313" key="1">
    <source>
        <dbReference type="EMBL" id="AXH48844.1"/>
    </source>
</evidence>
<protein>
    <submittedName>
        <fullName evidence="1">Immunity repressor</fullName>
    </submittedName>
</protein>
<dbReference type="KEGG" id="vg:64871484"/>
<dbReference type="EMBL" id="MH513984">
    <property type="protein sequence ID" value="AXH48844.1"/>
    <property type="molecule type" value="Genomic_DNA"/>
</dbReference>
<keyword evidence="2" id="KW-1185">Reference proteome</keyword>
<gene>
    <name evidence="1" type="primary">70</name>
    <name evidence="1" type="ORF">SEA_STEAMY_70</name>
</gene>
<organism evidence="1 2">
    <name type="scientific">Mycobacterium phage Steamy</name>
    <dbReference type="NCBI Taxonomy" id="2250309"/>
    <lineage>
        <taxon>Viruses</taxon>
        <taxon>Duplodnaviria</taxon>
        <taxon>Heunggongvirae</taxon>
        <taxon>Uroviricota</taxon>
        <taxon>Caudoviricetes</taxon>
        <taxon>Pharaohvirus</taxon>
        <taxon>Pharaohvirus steamy</taxon>
    </lineage>
</organism>
<reference evidence="2" key="1">
    <citation type="submission" date="2018-06" db="EMBL/GenBank/DDBJ databases">
        <authorList>
            <person name="Zhirakovskaya E."/>
        </authorList>
    </citation>
    <scope>NUCLEOTIDE SEQUENCE [LARGE SCALE GENOMIC DNA]</scope>
</reference>
<name>A0A345L0P2_9CAUD</name>
<dbReference type="Proteomes" id="UP000259157">
    <property type="component" value="Segment"/>
</dbReference>
<evidence type="ECO:0000313" key="2">
    <source>
        <dbReference type="Proteomes" id="UP000259157"/>
    </source>
</evidence>
<dbReference type="GeneID" id="64871484"/>
<accession>A0A345L0P2</accession>